<organism evidence="6 7">
    <name type="scientific">Mycolicibacterium komossense</name>
    <dbReference type="NCBI Taxonomy" id="1779"/>
    <lineage>
        <taxon>Bacteria</taxon>
        <taxon>Bacillati</taxon>
        <taxon>Actinomycetota</taxon>
        <taxon>Actinomycetes</taxon>
        <taxon>Mycobacteriales</taxon>
        <taxon>Mycobacteriaceae</taxon>
        <taxon>Mycolicibacterium</taxon>
    </lineage>
</organism>
<keyword evidence="3" id="KW-0472">Membrane</keyword>
<dbReference type="CDD" id="cd07302">
    <property type="entry name" value="CHD"/>
    <property type="match status" value="1"/>
</dbReference>
<dbReference type="InterPro" id="IPR029787">
    <property type="entry name" value="Nucleotide_cyclase"/>
</dbReference>
<dbReference type="SMART" id="SM00044">
    <property type="entry name" value="CYCc"/>
    <property type="match status" value="1"/>
</dbReference>
<dbReference type="InterPro" id="IPR001054">
    <property type="entry name" value="A/G_cyclase"/>
</dbReference>
<evidence type="ECO:0000256" key="2">
    <source>
        <dbReference type="ARBA" id="ARBA00022989"/>
    </source>
</evidence>
<dbReference type="PANTHER" id="PTHR45655:SF13">
    <property type="entry name" value="SOLUBLE GUANYLATE CYCLASE GCY-32-RELATED"/>
    <property type="match status" value="1"/>
</dbReference>
<dbReference type="PANTHER" id="PTHR45655">
    <property type="entry name" value="GUANYLATE CYCLASE SOLUBLE SUBUNIT BETA-2"/>
    <property type="match status" value="1"/>
</dbReference>
<dbReference type="EMBL" id="JACKTY010000028">
    <property type="protein sequence ID" value="MCV7226552.1"/>
    <property type="molecule type" value="Genomic_DNA"/>
</dbReference>
<protein>
    <submittedName>
        <fullName evidence="6">HAMP domain-containing protein</fullName>
    </submittedName>
</protein>
<dbReference type="Pfam" id="PF00211">
    <property type="entry name" value="Guanylate_cyc"/>
    <property type="match status" value="1"/>
</dbReference>
<evidence type="ECO:0000313" key="7">
    <source>
        <dbReference type="Proteomes" id="UP001526201"/>
    </source>
</evidence>
<dbReference type="PROSITE" id="PS50125">
    <property type="entry name" value="GUANYLATE_CYCLASE_2"/>
    <property type="match status" value="1"/>
</dbReference>
<dbReference type="Proteomes" id="UP001526201">
    <property type="component" value="Unassembled WGS sequence"/>
</dbReference>
<feature type="transmembrane region" description="Helical" evidence="3">
    <location>
        <begin position="402"/>
        <end position="420"/>
    </location>
</feature>
<evidence type="ECO:0000256" key="1">
    <source>
        <dbReference type="ARBA" id="ARBA00022692"/>
    </source>
</evidence>
<evidence type="ECO:0000259" key="5">
    <source>
        <dbReference type="PROSITE" id="PS50885"/>
    </source>
</evidence>
<feature type="domain" description="HAMP" evidence="5">
    <location>
        <begin position="422"/>
        <end position="474"/>
    </location>
</feature>
<accession>A0ABT3CAP1</accession>
<keyword evidence="7" id="KW-1185">Reference proteome</keyword>
<dbReference type="SMART" id="SM00304">
    <property type="entry name" value="HAMP"/>
    <property type="match status" value="1"/>
</dbReference>
<sequence>MLLTVSVTSVLVAGAIGYVSGTNSLRQAEYHRLTQLRESRAREITAYYRSITDGASIVTHGATAVNATRDFSAALATLQTTPLPPNAQAAVGDYYQTVFAPALSQRTGKQVDPTLFEPTSNAAIYLQNAYTVPAQGDFQKSLASNSAGDESAWSAANARYQPFFADITKRFGFEDALILNTTGDVVYTAYKGVDLGTNVLTGPYKTTKLAEGYRQAVQAVSVDETFVTDFERYAPSLGMPTPWVLSPIGSDGVITGVLALQLSLDRINSVMTGNNRWEADGLGATGETYLAGPDKLMRSVSRELLTDPGSFVKDVVANGTPEDIAEREVQLKGSVLLQPVDTVAVNRALTGESGVTADEDYIGPESLVAYTQLNIPGLDWVLVAKIDESEALAPVNNFARNIALSIAAIVLVVCLLALFFSRIFTRPLTRLAAAVRRVSAGERGVAVPVTTKDEIGDLGAAFNEMSNTLAVKQELIDDQRKEIDDLLASLMPEPLARRYRDGEENISGDYRDVSVIYAELVGFDEFARSTSADESVGLLNSVIEGIGEAAERHGIERVRHLHNGFLATCGLVVPRVDHASRTVAFASELTEIIERTNAQHRAELAIRAGIDSGSVSSGLLGQRARVYDLWGEAVDLAHRVHGANNAPGVFVSGRVHDQLDGIYSFAPAGTVTGAAGSEAIWSLELASRRPV</sequence>
<dbReference type="InterPro" id="IPR003660">
    <property type="entry name" value="HAMP_dom"/>
</dbReference>
<dbReference type="SUPFAM" id="SSF158472">
    <property type="entry name" value="HAMP domain-like"/>
    <property type="match status" value="1"/>
</dbReference>
<name>A0ABT3CAP1_9MYCO</name>
<feature type="domain" description="Guanylate cyclase" evidence="4">
    <location>
        <begin position="514"/>
        <end position="641"/>
    </location>
</feature>
<dbReference type="RefSeq" id="WP_264067412.1">
    <property type="nucleotide sequence ID" value="NZ_JACKTY010000028.1"/>
</dbReference>
<evidence type="ECO:0000256" key="3">
    <source>
        <dbReference type="SAM" id="Phobius"/>
    </source>
</evidence>
<evidence type="ECO:0000313" key="6">
    <source>
        <dbReference type="EMBL" id="MCV7226552.1"/>
    </source>
</evidence>
<keyword evidence="1 3" id="KW-0812">Transmembrane</keyword>
<dbReference type="CDD" id="cd06225">
    <property type="entry name" value="HAMP"/>
    <property type="match status" value="1"/>
</dbReference>
<reference evidence="6 7" key="1">
    <citation type="journal article" date="2022" name="BMC Genomics">
        <title>Comparative genome analysis of mycobacteria focusing on tRNA and non-coding RNA.</title>
        <authorList>
            <person name="Behra P.R.K."/>
            <person name="Pettersson B.M.F."/>
            <person name="Ramesh M."/>
            <person name="Das S."/>
            <person name="Dasgupta S."/>
            <person name="Kirsebom L.A."/>
        </authorList>
    </citation>
    <scope>NUCLEOTIDE SEQUENCE [LARGE SCALE GENOMIC DNA]</scope>
    <source>
        <strain evidence="6 7">DSM 44078</strain>
    </source>
</reference>
<dbReference type="Gene3D" id="3.30.450.20">
    <property type="entry name" value="PAS domain"/>
    <property type="match status" value="1"/>
</dbReference>
<proteinExistence type="predicted"/>
<evidence type="ECO:0000259" key="4">
    <source>
        <dbReference type="PROSITE" id="PS50125"/>
    </source>
</evidence>
<dbReference type="Gene3D" id="1.10.8.500">
    <property type="entry name" value="HAMP domain in histidine kinase"/>
    <property type="match status" value="1"/>
</dbReference>
<keyword evidence="2 3" id="KW-1133">Transmembrane helix</keyword>
<dbReference type="Gene3D" id="3.30.70.1230">
    <property type="entry name" value="Nucleotide cyclase"/>
    <property type="match status" value="1"/>
</dbReference>
<dbReference type="SUPFAM" id="SSF55073">
    <property type="entry name" value="Nucleotide cyclase"/>
    <property type="match status" value="1"/>
</dbReference>
<gene>
    <name evidence="6" type="ORF">H7J73_10965</name>
</gene>
<comment type="caution">
    <text evidence="6">The sequence shown here is derived from an EMBL/GenBank/DDBJ whole genome shotgun (WGS) entry which is preliminary data.</text>
</comment>
<dbReference type="PROSITE" id="PS50885">
    <property type="entry name" value="HAMP"/>
    <property type="match status" value="1"/>
</dbReference>
<dbReference type="Pfam" id="PF00672">
    <property type="entry name" value="HAMP"/>
    <property type="match status" value="1"/>
</dbReference>